<name>A0A9J6PAL4_9CLOT</name>
<evidence type="ECO:0000313" key="3">
    <source>
        <dbReference type="Proteomes" id="UP001056429"/>
    </source>
</evidence>
<dbReference type="Proteomes" id="UP001056429">
    <property type="component" value="Unassembled WGS sequence"/>
</dbReference>
<accession>A0A9J6PAL4</accession>
<dbReference type="Gene3D" id="3.40.1390.20">
    <property type="entry name" value="HprK N-terminal domain-like"/>
    <property type="match status" value="1"/>
</dbReference>
<dbReference type="SUPFAM" id="SSF75138">
    <property type="entry name" value="HprK N-terminal domain-like"/>
    <property type="match status" value="1"/>
</dbReference>
<evidence type="ECO:0000313" key="2">
    <source>
        <dbReference type="EMBL" id="MCM1992373.1"/>
    </source>
</evidence>
<gene>
    <name evidence="2" type="ORF">KDK92_21895</name>
</gene>
<dbReference type="EMBL" id="JAGSOJ010000006">
    <property type="protein sequence ID" value="MCM1992373.1"/>
    <property type="molecule type" value="Genomic_DNA"/>
</dbReference>
<organism evidence="2 3">
    <name type="scientific">Oceanirhabdus seepicola</name>
    <dbReference type="NCBI Taxonomy" id="2828781"/>
    <lineage>
        <taxon>Bacteria</taxon>
        <taxon>Bacillati</taxon>
        <taxon>Bacillota</taxon>
        <taxon>Clostridia</taxon>
        <taxon>Eubacteriales</taxon>
        <taxon>Clostridiaceae</taxon>
        <taxon>Oceanirhabdus</taxon>
    </lineage>
</organism>
<feature type="domain" description="DRTGG" evidence="1">
    <location>
        <begin position="22"/>
        <end position="105"/>
    </location>
</feature>
<comment type="caution">
    <text evidence="2">The sequence shown here is derived from an EMBL/GenBank/DDBJ whole genome shotgun (WGS) entry which is preliminary data.</text>
</comment>
<dbReference type="RefSeq" id="WP_250861541.1">
    <property type="nucleotide sequence ID" value="NZ_JAGSOJ010000006.1"/>
</dbReference>
<protein>
    <submittedName>
        <fullName evidence="2">AraC family transcriptional regulator</fullName>
    </submittedName>
</protein>
<dbReference type="Pfam" id="PF07085">
    <property type="entry name" value="DRTGG"/>
    <property type="match status" value="1"/>
</dbReference>
<reference evidence="2" key="1">
    <citation type="journal article" date="2021" name="mSystems">
        <title>Bacteria and Archaea Synergistically Convert Glycine Betaine to Biogenic Methane in the Formosa Cold Seep of the South China Sea.</title>
        <authorList>
            <person name="Li L."/>
            <person name="Zhang W."/>
            <person name="Zhang S."/>
            <person name="Song L."/>
            <person name="Sun Q."/>
            <person name="Zhang H."/>
            <person name="Xiang H."/>
            <person name="Dong X."/>
        </authorList>
    </citation>
    <scope>NUCLEOTIDE SEQUENCE</scope>
    <source>
        <strain evidence="2">ZWT</strain>
    </source>
</reference>
<dbReference type="InterPro" id="IPR010766">
    <property type="entry name" value="DRTGG"/>
</dbReference>
<reference evidence="2" key="2">
    <citation type="submission" date="2021-04" db="EMBL/GenBank/DDBJ databases">
        <authorList>
            <person name="Dong X."/>
        </authorList>
    </citation>
    <scope>NUCLEOTIDE SEQUENCE</scope>
    <source>
        <strain evidence="2">ZWT</strain>
    </source>
</reference>
<keyword evidence="3" id="KW-1185">Reference proteome</keyword>
<evidence type="ECO:0000259" key="1">
    <source>
        <dbReference type="Pfam" id="PF07085"/>
    </source>
</evidence>
<dbReference type="InterPro" id="IPR028979">
    <property type="entry name" value="Ser_kin/Pase_Hpr-like_N_sf"/>
</dbReference>
<dbReference type="AlphaFoldDB" id="A0A9J6PAL4"/>
<sequence>MLVKDLLEYEEFRLLTDGRGGERSVKGVYINDLLSYVMSHSKENDLWITVQIHPNIVAVAELIGISVIVIPEGIEVEEVTIEKANEKGIDILSTDLDAYNICKFLMKVGI</sequence>
<proteinExistence type="predicted"/>